<dbReference type="EMBL" id="JAUSRV010000008">
    <property type="protein sequence ID" value="MDP9972273.1"/>
    <property type="molecule type" value="Genomic_DNA"/>
</dbReference>
<dbReference type="InterPro" id="IPR001851">
    <property type="entry name" value="ABC_transp_permease"/>
</dbReference>
<dbReference type="GO" id="GO:0005886">
    <property type="term" value="C:plasma membrane"/>
    <property type="evidence" value="ECO:0007669"/>
    <property type="project" value="UniProtKB-SubCell"/>
</dbReference>
<dbReference type="PANTHER" id="PTHR30482">
    <property type="entry name" value="HIGH-AFFINITY BRANCHED-CHAIN AMINO ACID TRANSPORT SYSTEM PERMEASE"/>
    <property type="match status" value="1"/>
</dbReference>
<feature type="transmembrane region" description="Helical" evidence="6">
    <location>
        <begin position="29"/>
        <end position="46"/>
    </location>
</feature>
<evidence type="ECO:0000256" key="4">
    <source>
        <dbReference type="ARBA" id="ARBA00022989"/>
    </source>
</evidence>
<feature type="transmembrane region" description="Helical" evidence="6">
    <location>
        <begin position="244"/>
        <end position="268"/>
    </location>
</feature>
<comment type="caution">
    <text evidence="7">The sequence shown here is derived from an EMBL/GenBank/DDBJ whole genome shotgun (WGS) entry which is preliminary data.</text>
</comment>
<evidence type="ECO:0000256" key="2">
    <source>
        <dbReference type="ARBA" id="ARBA00022475"/>
    </source>
</evidence>
<protein>
    <submittedName>
        <fullName evidence="7">Branched-chain amino acid transport system permease protein</fullName>
    </submittedName>
</protein>
<evidence type="ECO:0000256" key="3">
    <source>
        <dbReference type="ARBA" id="ARBA00022692"/>
    </source>
</evidence>
<evidence type="ECO:0000313" key="7">
    <source>
        <dbReference type="EMBL" id="MDP9972273.1"/>
    </source>
</evidence>
<name>A0AAW8EGY8_VARPD</name>
<feature type="transmembrane region" description="Helical" evidence="6">
    <location>
        <begin position="108"/>
        <end position="125"/>
    </location>
</feature>
<feature type="transmembrane region" description="Helical" evidence="6">
    <location>
        <begin position="7"/>
        <end position="23"/>
    </location>
</feature>
<dbReference type="GO" id="GO:0015658">
    <property type="term" value="F:branched-chain amino acid transmembrane transporter activity"/>
    <property type="evidence" value="ECO:0007669"/>
    <property type="project" value="InterPro"/>
</dbReference>
<evidence type="ECO:0000256" key="1">
    <source>
        <dbReference type="ARBA" id="ARBA00004651"/>
    </source>
</evidence>
<feature type="transmembrane region" description="Helical" evidence="6">
    <location>
        <begin position="81"/>
        <end position="101"/>
    </location>
</feature>
<evidence type="ECO:0000256" key="6">
    <source>
        <dbReference type="SAM" id="Phobius"/>
    </source>
</evidence>
<dbReference type="PANTHER" id="PTHR30482:SF17">
    <property type="entry name" value="ABC TRANSPORTER ATP-BINDING PROTEIN"/>
    <property type="match status" value="1"/>
</dbReference>
<proteinExistence type="predicted"/>
<gene>
    <name evidence="7" type="ORF">J2W39_003515</name>
</gene>
<feature type="transmembrane region" description="Helical" evidence="6">
    <location>
        <begin position="280"/>
        <end position="297"/>
    </location>
</feature>
<keyword evidence="2" id="KW-1003">Cell membrane</keyword>
<keyword evidence="4 6" id="KW-1133">Transmembrane helix</keyword>
<evidence type="ECO:0000256" key="5">
    <source>
        <dbReference type="ARBA" id="ARBA00023136"/>
    </source>
</evidence>
<feature type="transmembrane region" description="Helical" evidence="6">
    <location>
        <begin position="58"/>
        <end position="75"/>
    </location>
</feature>
<comment type="subcellular location">
    <subcellularLocation>
        <location evidence="1">Cell membrane</location>
        <topology evidence="1">Multi-pass membrane protein</topology>
    </subcellularLocation>
</comment>
<keyword evidence="5 6" id="KW-0472">Membrane</keyword>
<keyword evidence="3 6" id="KW-0812">Transmembrane</keyword>
<feature type="transmembrane region" description="Helical" evidence="6">
    <location>
        <begin position="197"/>
        <end position="224"/>
    </location>
</feature>
<dbReference type="GeneID" id="99717998"/>
<sequence length="324" mass="34153">MKFKSELGLPLAAGSIAALGWAGPDWLSFLLTLAFAKGLVVLGVVLQMRAGLVSFGQALYYCIGGYAAGLAAKHLGIQDAIVLLALGVVASLMMAALCGIMVARYRDIFYAMLSMALSMIVYGMLVKSSALGSTDGFNVANPSYLGFQPDPSQAKRVAFLVTLAIALVAALVCHRVLRSRFGRLSEAVRENEIRVDFLGISPFGLVYLNYCGAAVLSALGGGLIAIATGHVDPDMAFWATSGEFVFMALLGGTAHVAAPFVAAIVFSAVRTFAIQEAPHLWQLTLGSVLLALILFLPKGLWSLVSRRRAAVPAEIPSVTKEVSP</sequence>
<feature type="transmembrane region" description="Helical" evidence="6">
    <location>
        <begin position="157"/>
        <end position="177"/>
    </location>
</feature>
<dbReference type="RefSeq" id="WP_062364759.1">
    <property type="nucleotide sequence ID" value="NZ_CAIGKF010000001.1"/>
</dbReference>
<dbReference type="Proteomes" id="UP001224845">
    <property type="component" value="Unassembled WGS sequence"/>
</dbReference>
<dbReference type="InterPro" id="IPR043428">
    <property type="entry name" value="LivM-like"/>
</dbReference>
<accession>A0AAW8EGY8</accession>
<dbReference type="AlphaFoldDB" id="A0AAW8EGY8"/>
<dbReference type="Pfam" id="PF02653">
    <property type="entry name" value="BPD_transp_2"/>
    <property type="match status" value="1"/>
</dbReference>
<dbReference type="CDD" id="cd06581">
    <property type="entry name" value="TM_PBP1_LivM_like"/>
    <property type="match status" value="1"/>
</dbReference>
<reference evidence="7" key="1">
    <citation type="submission" date="2023-07" db="EMBL/GenBank/DDBJ databases">
        <title>Sorghum-associated microbial communities from plants grown in Nebraska, USA.</title>
        <authorList>
            <person name="Schachtman D."/>
        </authorList>
    </citation>
    <scope>NUCLEOTIDE SEQUENCE</scope>
    <source>
        <strain evidence="7">DS3315</strain>
    </source>
</reference>
<organism evidence="7 8">
    <name type="scientific">Variovorax paradoxus</name>
    <dbReference type="NCBI Taxonomy" id="34073"/>
    <lineage>
        <taxon>Bacteria</taxon>
        <taxon>Pseudomonadati</taxon>
        <taxon>Pseudomonadota</taxon>
        <taxon>Betaproteobacteria</taxon>
        <taxon>Burkholderiales</taxon>
        <taxon>Comamonadaceae</taxon>
        <taxon>Variovorax</taxon>
    </lineage>
</organism>
<evidence type="ECO:0000313" key="8">
    <source>
        <dbReference type="Proteomes" id="UP001224845"/>
    </source>
</evidence>